<organism evidence="2 3">
    <name type="scientific">Steroidobacter gossypii</name>
    <dbReference type="NCBI Taxonomy" id="2805490"/>
    <lineage>
        <taxon>Bacteria</taxon>
        <taxon>Pseudomonadati</taxon>
        <taxon>Pseudomonadota</taxon>
        <taxon>Gammaproteobacteria</taxon>
        <taxon>Steroidobacterales</taxon>
        <taxon>Steroidobacteraceae</taxon>
        <taxon>Steroidobacter</taxon>
    </lineage>
</organism>
<dbReference type="Proteomes" id="UP000661077">
    <property type="component" value="Unassembled WGS sequence"/>
</dbReference>
<accession>A0ABS1WXA2</accession>
<sequence length="173" mass="19288">MKQGKLAAGQAGADDVAFWTRPERKPLPRPPKPYRAQTTAERDADELFGGFPTDVIADAMGVDLTTARRWRRGATPIPPIARRLAQVMLHGDLGAIHAGWKDWYLKRDGMLVGPDGWAFRAGEILSLPLLQQCNRGLEQTIERLRRVEIQADWVSGQYVEPRPAAQECACDDD</sequence>
<reference evidence="2 3" key="1">
    <citation type="journal article" date="2021" name="Int. J. Syst. Evol. Microbiol.">
        <title>Steroidobacter gossypii sp. nov., isolated from soil of cotton cropping field.</title>
        <authorList>
            <person name="Huang R."/>
            <person name="Yang S."/>
            <person name="Zhen C."/>
            <person name="Liu W."/>
        </authorList>
    </citation>
    <scope>NUCLEOTIDE SEQUENCE [LARGE SCALE GENOMIC DNA]</scope>
    <source>
        <strain evidence="2 3">S1-65</strain>
    </source>
</reference>
<feature type="compositionally biased region" description="Low complexity" evidence="1">
    <location>
        <begin position="1"/>
        <end position="13"/>
    </location>
</feature>
<dbReference type="RefSeq" id="WP_203167631.1">
    <property type="nucleotide sequence ID" value="NZ_JAEVLS010000002.1"/>
</dbReference>
<evidence type="ECO:0000313" key="2">
    <source>
        <dbReference type="EMBL" id="MBM0105596.1"/>
    </source>
</evidence>
<feature type="region of interest" description="Disordered" evidence="1">
    <location>
        <begin position="1"/>
        <end position="41"/>
    </location>
</feature>
<protein>
    <submittedName>
        <fullName evidence="2">Uncharacterized protein</fullName>
    </submittedName>
</protein>
<dbReference type="Pfam" id="PF12375">
    <property type="entry name" value="DUF3653"/>
    <property type="match status" value="1"/>
</dbReference>
<comment type="caution">
    <text evidence="2">The sequence shown here is derived from an EMBL/GenBank/DDBJ whole genome shotgun (WGS) entry which is preliminary data.</text>
</comment>
<proteinExistence type="predicted"/>
<evidence type="ECO:0000313" key="3">
    <source>
        <dbReference type="Proteomes" id="UP000661077"/>
    </source>
</evidence>
<gene>
    <name evidence="2" type="ORF">JM946_12590</name>
</gene>
<dbReference type="InterPro" id="IPR021077">
    <property type="entry name" value="Phage_phi-Lf_Orf112"/>
</dbReference>
<dbReference type="EMBL" id="JAEVLS010000002">
    <property type="protein sequence ID" value="MBM0105596.1"/>
    <property type="molecule type" value="Genomic_DNA"/>
</dbReference>
<name>A0ABS1WXA2_9GAMM</name>
<keyword evidence="3" id="KW-1185">Reference proteome</keyword>
<evidence type="ECO:0000256" key="1">
    <source>
        <dbReference type="SAM" id="MobiDB-lite"/>
    </source>
</evidence>